<dbReference type="FunFam" id="3.40.50.720:FF:000047">
    <property type="entry name" value="NADP-dependent L-serine/L-allo-threonine dehydrogenase"/>
    <property type="match status" value="1"/>
</dbReference>
<evidence type="ECO:0000313" key="4">
    <source>
        <dbReference type="EMBL" id="KAF2889127.1"/>
    </source>
</evidence>
<keyword evidence="2" id="KW-0560">Oxidoreductase</keyword>
<gene>
    <name evidence="5" type="ORF">ILUMI_06844</name>
    <name evidence="4" type="ORF">ILUMI_17046</name>
</gene>
<dbReference type="PANTHER" id="PTHR43115:SF4">
    <property type="entry name" value="DEHYDROGENASE_REDUCTASE SDR FAMILY MEMBER 11"/>
    <property type="match status" value="1"/>
</dbReference>
<dbReference type="PRINTS" id="PR00080">
    <property type="entry name" value="SDRFAMILY"/>
</dbReference>
<dbReference type="EMBL" id="VTPC01002876">
    <property type="protein sequence ID" value="KAF2899330.1"/>
    <property type="molecule type" value="Genomic_DNA"/>
</dbReference>
<evidence type="ECO:0000256" key="3">
    <source>
        <dbReference type="RuleBase" id="RU000363"/>
    </source>
</evidence>
<dbReference type="Proteomes" id="UP000801492">
    <property type="component" value="Unassembled WGS sequence"/>
</dbReference>
<evidence type="ECO:0000256" key="1">
    <source>
        <dbReference type="ARBA" id="ARBA00006484"/>
    </source>
</evidence>
<keyword evidence="6" id="KW-1185">Reference proteome</keyword>
<proteinExistence type="inferred from homology"/>
<name>A0A8K0D4J2_IGNLU</name>
<comment type="similarity">
    <text evidence="1 3">Belongs to the short-chain dehydrogenases/reductases (SDR) family.</text>
</comment>
<evidence type="ECO:0000256" key="2">
    <source>
        <dbReference type="ARBA" id="ARBA00023002"/>
    </source>
</evidence>
<evidence type="ECO:0000313" key="5">
    <source>
        <dbReference type="EMBL" id="KAF2899330.1"/>
    </source>
</evidence>
<dbReference type="PRINTS" id="PR00081">
    <property type="entry name" value="GDHRDH"/>
</dbReference>
<dbReference type="OrthoDB" id="1933717at2759"/>
<organism evidence="5 6">
    <name type="scientific">Ignelater luminosus</name>
    <name type="common">Cucubano</name>
    <name type="synonym">Pyrophorus luminosus</name>
    <dbReference type="NCBI Taxonomy" id="2038154"/>
    <lineage>
        <taxon>Eukaryota</taxon>
        <taxon>Metazoa</taxon>
        <taxon>Ecdysozoa</taxon>
        <taxon>Arthropoda</taxon>
        <taxon>Hexapoda</taxon>
        <taxon>Insecta</taxon>
        <taxon>Pterygota</taxon>
        <taxon>Neoptera</taxon>
        <taxon>Endopterygota</taxon>
        <taxon>Coleoptera</taxon>
        <taxon>Polyphaga</taxon>
        <taxon>Elateriformia</taxon>
        <taxon>Elateroidea</taxon>
        <taxon>Elateridae</taxon>
        <taxon>Agrypninae</taxon>
        <taxon>Pyrophorini</taxon>
        <taxon>Ignelater</taxon>
    </lineage>
</organism>
<evidence type="ECO:0000313" key="6">
    <source>
        <dbReference type="Proteomes" id="UP000801492"/>
    </source>
</evidence>
<dbReference type="Gene3D" id="3.40.50.720">
    <property type="entry name" value="NAD(P)-binding Rossmann-like Domain"/>
    <property type="match status" value="1"/>
</dbReference>
<dbReference type="InterPro" id="IPR036291">
    <property type="entry name" value="NAD(P)-bd_dom_sf"/>
</dbReference>
<reference evidence="5" key="1">
    <citation type="submission" date="2019-08" db="EMBL/GenBank/DDBJ databases">
        <title>The genome of the North American firefly Photinus pyralis.</title>
        <authorList>
            <consortium name="Photinus pyralis genome working group"/>
            <person name="Fallon T.R."/>
            <person name="Sander Lower S.E."/>
            <person name="Weng J.-K."/>
        </authorList>
    </citation>
    <scope>NUCLEOTIDE SEQUENCE</scope>
    <source>
        <strain evidence="5">TRF0915ILg1</strain>
        <tissue evidence="5">Whole body</tissue>
    </source>
</reference>
<dbReference type="PANTHER" id="PTHR43115">
    <property type="entry name" value="DEHYDROGENASE/REDUCTASE SDR FAMILY MEMBER 11"/>
    <property type="match status" value="1"/>
</dbReference>
<evidence type="ECO:0008006" key="7">
    <source>
        <dbReference type="Google" id="ProtNLM"/>
    </source>
</evidence>
<sequence length="256" mass="27746">MAISMERWKGKVAVVTGASAGIGAAAVEKLVDTGLKVVGLARRKEKLDELSKKLQNKPGKFYSFKADVSNENDIIEAFTWIKKNVGPVSILINNAGVSKNTNLVDGEAKDWKAVLDINVLGLCIATREAIKHMRASNIDGHIIHINSVTGHIVTSIPQLNVYPASKYAVTALTETLRQELNSIGSKIRITSLSPGSVKTEFREAGGYETSEEVKKFFDKAPMLTGEDIADAIIYILSTPPHVQIHELTIKPVGEAV</sequence>
<comment type="caution">
    <text evidence="5">The sequence shown here is derived from an EMBL/GenBank/DDBJ whole genome shotgun (WGS) entry which is preliminary data.</text>
</comment>
<dbReference type="SUPFAM" id="SSF51735">
    <property type="entry name" value="NAD(P)-binding Rossmann-fold domains"/>
    <property type="match status" value="1"/>
</dbReference>
<dbReference type="EMBL" id="VTPC01070539">
    <property type="protein sequence ID" value="KAF2889127.1"/>
    <property type="molecule type" value="Genomic_DNA"/>
</dbReference>
<protein>
    <recommendedName>
        <fullName evidence="7">Farnesol dehydrogenase</fullName>
    </recommendedName>
</protein>
<dbReference type="AlphaFoldDB" id="A0A8K0D4J2"/>
<dbReference type="GO" id="GO:0016616">
    <property type="term" value="F:oxidoreductase activity, acting on the CH-OH group of donors, NAD or NADP as acceptor"/>
    <property type="evidence" value="ECO:0007669"/>
    <property type="project" value="UniProtKB-ARBA"/>
</dbReference>
<dbReference type="Pfam" id="PF00106">
    <property type="entry name" value="adh_short"/>
    <property type="match status" value="1"/>
</dbReference>
<dbReference type="InterPro" id="IPR002347">
    <property type="entry name" value="SDR_fam"/>
</dbReference>
<accession>A0A8K0D4J2</accession>